<dbReference type="InterPro" id="IPR008949">
    <property type="entry name" value="Isoprenoid_synthase_dom_sf"/>
</dbReference>
<dbReference type="Gene3D" id="1.10.600.10">
    <property type="entry name" value="Farnesyl Diphosphate Synthase"/>
    <property type="match status" value="1"/>
</dbReference>
<accession>A0ABV5VTI5</accession>
<dbReference type="RefSeq" id="WP_344912253.1">
    <property type="nucleotide sequence ID" value="NZ_BAAAYO010000010.1"/>
</dbReference>
<evidence type="ECO:0000256" key="1">
    <source>
        <dbReference type="RuleBase" id="RU004466"/>
    </source>
</evidence>
<dbReference type="SUPFAM" id="SSF48576">
    <property type="entry name" value="Terpenoid synthases"/>
    <property type="match status" value="1"/>
</dbReference>
<evidence type="ECO:0000313" key="3">
    <source>
        <dbReference type="EMBL" id="MFB9751590.1"/>
    </source>
</evidence>
<organism evidence="3 4">
    <name type="scientific">Paenibacillus hodogayensis</name>
    <dbReference type="NCBI Taxonomy" id="279208"/>
    <lineage>
        <taxon>Bacteria</taxon>
        <taxon>Bacillati</taxon>
        <taxon>Bacillota</taxon>
        <taxon>Bacilli</taxon>
        <taxon>Bacillales</taxon>
        <taxon>Paenibacillaceae</taxon>
        <taxon>Paenibacillus</taxon>
    </lineage>
</organism>
<dbReference type="SFLD" id="SFLDS00005">
    <property type="entry name" value="Isoprenoid_Synthase_Type_I"/>
    <property type="match status" value="1"/>
</dbReference>
<dbReference type="Proteomes" id="UP001589619">
    <property type="component" value="Unassembled WGS sequence"/>
</dbReference>
<keyword evidence="1" id="KW-0808">Transferase</keyword>
<comment type="similarity">
    <text evidence="1">Belongs to the FPP/GGPP synthase family.</text>
</comment>
<protein>
    <submittedName>
        <fullName evidence="3">Polyprenyl synthetase family protein</fullName>
    </submittedName>
</protein>
<dbReference type="InterPro" id="IPR033965">
    <property type="entry name" value="ComQ"/>
</dbReference>
<dbReference type="SFLD" id="SFLDG01211">
    <property type="entry name" value="Competence_Regulatory_Protein"/>
    <property type="match status" value="1"/>
</dbReference>
<dbReference type="InterPro" id="IPR000092">
    <property type="entry name" value="Polyprenyl_synt"/>
</dbReference>
<evidence type="ECO:0000256" key="2">
    <source>
        <dbReference type="SAM" id="MobiDB-lite"/>
    </source>
</evidence>
<comment type="caution">
    <text evidence="3">The sequence shown here is derived from an EMBL/GenBank/DDBJ whole genome shotgun (WGS) entry which is preliminary data.</text>
</comment>
<feature type="compositionally biased region" description="Acidic residues" evidence="2">
    <location>
        <begin position="313"/>
        <end position="332"/>
    </location>
</feature>
<feature type="region of interest" description="Disordered" evidence="2">
    <location>
        <begin position="304"/>
        <end position="332"/>
    </location>
</feature>
<evidence type="ECO:0000313" key="4">
    <source>
        <dbReference type="Proteomes" id="UP001589619"/>
    </source>
</evidence>
<dbReference type="EMBL" id="JBHMAG010000007">
    <property type="protein sequence ID" value="MFB9751590.1"/>
    <property type="molecule type" value="Genomic_DNA"/>
</dbReference>
<proteinExistence type="inferred from homology"/>
<gene>
    <name evidence="3" type="ORF">ACFFNY_08405</name>
</gene>
<dbReference type="Pfam" id="PF00348">
    <property type="entry name" value="polyprenyl_synt"/>
    <property type="match status" value="1"/>
</dbReference>
<reference evidence="3 4" key="1">
    <citation type="submission" date="2024-09" db="EMBL/GenBank/DDBJ databases">
        <authorList>
            <person name="Sun Q."/>
            <person name="Mori K."/>
        </authorList>
    </citation>
    <scope>NUCLEOTIDE SEQUENCE [LARGE SCALE GENOMIC DNA]</scope>
    <source>
        <strain evidence="3 4">JCM 12520</strain>
    </source>
</reference>
<keyword evidence="4" id="KW-1185">Reference proteome</keyword>
<name>A0ABV5VTI5_9BACL</name>
<sequence length="332" mass="37619">MRDALLQEVERTLDRLVPVPAFHALLTTFVRDKAAETSRWGEMTRHVHYMFGGRSPHIDKVAALTELIVLALDIADDLQDRDNAEKSWMQCPQELSLNAVMGLLMGAVGELGRFQAEYPDDTFPKPGEAALIVMNAVNGQYRDLTNDIVTEQDYIAVVQQKSCMLIKLAYYMGYGSLPAAAAIETEMDLLAGYVGVVSQLSNDLRDVLRYDVKNDLLHRKRTLPILFLLADEEDAFPMIRRYYEGAIDRDEFLRHKIASVDYIRESGCVEYTEVIKTLFLQKAEETFDSLSAPDPEWKERFRELVLGPKQPEETEEPADAVVPEEDAQPEKA</sequence>